<keyword evidence="2" id="KW-1003">Cell membrane</keyword>
<evidence type="ECO:0000256" key="8">
    <source>
        <dbReference type="SAM" id="Phobius"/>
    </source>
</evidence>
<keyword evidence="3 9" id="KW-0808">Transferase</keyword>
<evidence type="ECO:0000256" key="3">
    <source>
        <dbReference type="ARBA" id="ARBA00022679"/>
    </source>
</evidence>
<feature type="transmembrane region" description="Helical" evidence="8">
    <location>
        <begin position="131"/>
        <end position="147"/>
    </location>
</feature>
<evidence type="ECO:0000256" key="7">
    <source>
        <dbReference type="PIRSR" id="PIRSR600715-1"/>
    </source>
</evidence>
<comment type="subcellular location">
    <subcellularLocation>
        <location evidence="1">Cell membrane</location>
        <topology evidence="1">Multi-pass membrane protein</topology>
    </subcellularLocation>
</comment>
<dbReference type="GO" id="GO:0005886">
    <property type="term" value="C:plasma membrane"/>
    <property type="evidence" value="ECO:0007669"/>
    <property type="project" value="UniProtKB-SubCell"/>
</dbReference>
<feature type="transmembrane region" description="Helical" evidence="8">
    <location>
        <begin position="272"/>
        <end position="288"/>
    </location>
</feature>
<feature type="transmembrane region" description="Helical" evidence="8">
    <location>
        <begin position="70"/>
        <end position="94"/>
    </location>
</feature>
<comment type="cofactor">
    <cofactor evidence="7">
        <name>Mg(2+)</name>
        <dbReference type="ChEBI" id="CHEBI:18420"/>
    </cofactor>
</comment>
<evidence type="ECO:0000256" key="4">
    <source>
        <dbReference type="ARBA" id="ARBA00022692"/>
    </source>
</evidence>
<sequence>MLLTFTAAICFANIAVTPVALLTTMTILCLVGIWDDLHNLSARRRLVLQAGAALLMCWLEGLRVTQLGNLFGTGVVMLDQLSLFFTAFCVVGALNSINMIDGVDGLAGGVVAVALTGMLLLAAKAGRYDDLIILLVLSGSLTGYLFYNMRHPLRKRASVFMGDAGSTMLGGALAWFLIHLSQPNGQTIAPAFPPIVGLWLVAVPVLDTLCLMLRRGFNGQSPFKADRAHLHHVLQRAGLSDSQTTLVIVLMAASIGGFGLLGWSVLGLSDTALFYAFVGLFGAYYYAIHHRAQLAHLVARLLDVRTSEGQQAE</sequence>
<evidence type="ECO:0000256" key="1">
    <source>
        <dbReference type="ARBA" id="ARBA00004651"/>
    </source>
</evidence>
<feature type="transmembrane region" description="Helical" evidence="8">
    <location>
        <begin position="192"/>
        <end position="213"/>
    </location>
</feature>
<keyword evidence="7" id="KW-0460">Magnesium</keyword>
<dbReference type="GO" id="GO:0036380">
    <property type="term" value="F:UDP-N-acetylglucosamine-undecaprenyl-phosphate N-acetylglucosaminephosphotransferase activity"/>
    <property type="evidence" value="ECO:0007669"/>
    <property type="project" value="UniProtKB-EC"/>
</dbReference>
<feature type="transmembrane region" description="Helical" evidence="8">
    <location>
        <begin position="159"/>
        <end position="180"/>
    </location>
</feature>
<feature type="transmembrane region" description="Helical" evidence="8">
    <location>
        <begin position="246"/>
        <end position="266"/>
    </location>
</feature>
<evidence type="ECO:0000313" key="10">
    <source>
        <dbReference type="Proteomes" id="UP000381378"/>
    </source>
</evidence>
<dbReference type="GO" id="GO:0009103">
    <property type="term" value="P:lipopolysaccharide biosynthetic process"/>
    <property type="evidence" value="ECO:0007669"/>
    <property type="project" value="TreeGrafter"/>
</dbReference>
<dbReference type="Proteomes" id="UP000381378">
    <property type="component" value="Unassembled WGS sequence"/>
</dbReference>
<evidence type="ECO:0000256" key="5">
    <source>
        <dbReference type="ARBA" id="ARBA00022989"/>
    </source>
</evidence>
<keyword evidence="5 8" id="KW-1133">Transmembrane helix</keyword>
<evidence type="ECO:0000313" key="9">
    <source>
        <dbReference type="EMBL" id="VVQ26023.1"/>
    </source>
</evidence>
<proteinExistence type="predicted"/>
<evidence type="ECO:0000256" key="2">
    <source>
        <dbReference type="ARBA" id="ARBA00022475"/>
    </source>
</evidence>
<name>A0A5E7VTI9_PSEFL</name>
<dbReference type="InterPro" id="IPR018480">
    <property type="entry name" value="PNAcMuramoyl-5peptid_Trfase_CS"/>
</dbReference>
<dbReference type="PANTHER" id="PTHR22926:SF3">
    <property type="entry name" value="UNDECAPRENYL-PHOSPHATE ALPHA-N-ACETYLGLUCOSAMINYL 1-PHOSPHATE TRANSFERASE"/>
    <property type="match status" value="1"/>
</dbReference>
<dbReference type="CDD" id="cd06853">
    <property type="entry name" value="GT_WecA_like"/>
    <property type="match status" value="1"/>
</dbReference>
<reference evidence="9 10" key="1">
    <citation type="submission" date="2019-09" db="EMBL/GenBank/DDBJ databases">
        <authorList>
            <person name="Chandra G."/>
            <person name="Truman W A."/>
        </authorList>
    </citation>
    <scope>NUCLEOTIDE SEQUENCE [LARGE SCALE GENOMIC DNA]</scope>
    <source>
        <strain evidence="9">PS928</strain>
    </source>
</reference>
<keyword evidence="4 8" id="KW-0812">Transmembrane</keyword>
<dbReference type="PANTHER" id="PTHR22926">
    <property type="entry name" value="PHOSPHO-N-ACETYLMURAMOYL-PENTAPEPTIDE-TRANSFERASE"/>
    <property type="match status" value="1"/>
</dbReference>
<dbReference type="InterPro" id="IPR000715">
    <property type="entry name" value="Glycosyl_transferase_4"/>
</dbReference>
<dbReference type="GO" id="GO:0044038">
    <property type="term" value="P:cell wall macromolecule biosynthetic process"/>
    <property type="evidence" value="ECO:0007669"/>
    <property type="project" value="TreeGrafter"/>
</dbReference>
<organism evidence="9 10">
    <name type="scientific">Pseudomonas fluorescens</name>
    <dbReference type="NCBI Taxonomy" id="294"/>
    <lineage>
        <taxon>Bacteria</taxon>
        <taxon>Pseudomonadati</taxon>
        <taxon>Pseudomonadota</taxon>
        <taxon>Gammaproteobacteria</taxon>
        <taxon>Pseudomonadales</taxon>
        <taxon>Pseudomonadaceae</taxon>
        <taxon>Pseudomonas</taxon>
    </lineage>
</organism>
<feature type="transmembrane region" description="Helical" evidence="8">
    <location>
        <begin position="106"/>
        <end position="125"/>
    </location>
</feature>
<dbReference type="GO" id="GO:0046872">
    <property type="term" value="F:metal ion binding"/>
    <property type="evidence" value="ECO:0007669"/>
    <property type="project" value="UniProtKB-KW"/>
</dbReference>
<gene>
    <name evidence="9" type="primary">wecA_2</name>
    <name evidence="9" type="ORF">PS928_06317</name>
</gene>
<dbReference type="EC" id="2.7.8.33" evidence="9"/>
<feature type="binding site" evidence="7">
    <location>
        <position position="163"/>
    </location>
    <ligand>
        <name>Mg(2+)</name>
        <dbReference type="ChEBI" id="CHEBI:18420"/>
    </ligand>
</feature>
<dbReference type="AlphaFoldDB" id="A0A5E7VTI9"/>
<dbReference type="EMBL" id="CABVJF010000039">
    <property type="protein sequence ID" value="VVQ26023.1"/>
    <property type="molecule type" value="Genomic_DNA"/>
</dbReference>
<feature type="binding site" evidence="7">
    <location>
        <position position="98"/>
    </location>
    <ligand>
        <name>Mg(2+)</name>
        <dbReference type="ChEBI" id="CHEBI:18420"/>
    </ligand>
</feature>
<dbReference type="PROSITE" id="PS01348">
    <property type="entry name" value="MRAY_2"/>
    <property type="match status" value="1"/>
</dbReference>
<keyword evidence="6 8" id="KW-0472">Membrane</keyword>
<dbReference type="Pfam" id="PF00953">
    <property type="entry name" value="Glycos_transf_4"/>
    <property type="match status" value="1"/>
</dbReference>
<feature type="transmembrane region" description="Helical" evidence="8">
    <location>
        <begin position="6"/>
        <end position="34"/>
    </location>
</feature>
<keyword evidence="7" id="KW-0479">Metal-binding</keyword>
<dbReference type="GO" id="GO:0071555">
    <property type="term" value="P:cell wall organization"/>
    <property type="evidence" value="ECO:0007669"/>
    <property type="project" value="TreeGrafter"/>
</dbReference>
<protein>
    <submittedName>
        <fullName evidence="9">Undecaprenyl-phosphate alpha-N-acetylglucosaminyl 1-phosphate transferase</fullName>
        <ecNumber evidence="9">2.7.8.33</ecNumber>
    </submittedName>
</protein>
<evidence type="ECO:0000256" key="6">
    <source>
        <dbReference type="ARBA" id="ARBA00023136"/>
    </source>
</evidence>
<accession>A0A5E7VTI9</accession>